<dbReference type="PANTHER" id="PTHR11804:SF84">
    <property type="entry name" value="SACCHAROLYSIN"/>
    <property type="match status" value="1"/>
</dbReference>
<dbReference type="Gene3D" id="3.40.390.10">
    <property type="entry name" value="Collagenase (Catalytic Domain)"/>
    <property type="match status" value="1"/>
</dbReference>
<keyword evidence="3 9" id="KW-0479">Metal-binding</keyword>
<keyword evidence="4 9" id="KW-0378">Hydrolase</keyword>
<protein>
    <recommendedName>
        <fullName evidence="8">oligopeptidase A</fullName>
        <ecNumber evidence="8">3.4.24.70</ecNumber>
    </recommendedName>
</protein>
<evidence type="ECO:0000256" key="9">
    <source>
        <dbReference type="RuleBase" id="RU003435"/>
    </source>
</evidence>
<keyword evidence="2 9" id="KW-0645">Protease</keyword>
<proteinExistence type="inferred from homology"/>
<gene>
    <name evidence="12" type="ORF">DV711_14800</name>
</gene>
<feature type="domain" description="Peptidase M3A/M3B catalytic" evidence="10">
    <location>
        <begin position="222"/>
        <end position="678"/>
    </location>
</feature>
<dbReference type="Pfam" id="PF19310">
    <property type="entry name" value="TOP_N"/>
    <property type="match status" value="1"/>
</dbReference>
<evidence type="ECO:0000313" key="13">
    <source>
        <dbReference type="Proteomes" id="UP000253769"/>
    </source>
</evidence>
<evidence type="ECO:0000256" key="7">
    <source>
        <dbReference type="ARBA" id="ARBA00024603"/>
    </source>
</evidence>
<comment type="catalytic activity">
    <reaction evidence="7">
        <text>Hydrolysis of oligopeptides, with broad specificity. Gly or Ala commonly occur as P1 or P1' residues, but more distant residues are also important, as is shown by the fact that Z-Gly-Pro-Gly-|-Gly-Pro-Ala is cleaved, but not Z-(Gly)(5).</text>
        <dbReference type="EC" id="3.4.24.70"/>
    </reaction>
</comment>
<dbReference type="PANTHER" id="PTHR11804">
    <property type="entry name" value="PROTEASE M3 THIMET OLIGOPEPTIDASE-RELATED"/>
    <property type="match status" value="1"/>
</dbReference>
<dbReference type="RefSeq" id="WP_114696497.1">
    <property type="nucleotide sequence ID" value="NZ_QQOH01000004.1"/>
</dbReference>
<dbReference type="NCBIfam" id="NF008159">
    <property type="entry name" value="PRK10911.1"/>
    <property type="match status" value="1"/>
</dbReference>
<comment type="caution">
    <text evidence="12">The sequence shown here is derived from an EMBL/GenBank/DDBJ whole genome shotgun (WGS) entry which is preliminary data.</text>
</comment>
<dbReference type="InterPro" id="IPR024080">
    <property type="entry name" value="Neurolysin/TOP_N"/>
</dbReference>
<dbReference type="InterPro" id="IPR034005">
    <property type="entry name" value="M3A_DCP"/>
</dbReference>
<reference evidence="12 13" key="1">
    <citation type="submission" date="2018-07" db="EMBL/GenBank/DDBJ databases">
        <title>Motiliproteus coralliicola sp. nov., a bacterium isolated from Coral.</title>
        <authorList>
            <person name="Wang G."/>
        </authorList>
    </citation>
    <scope>NUCLEOTIDE SEQUENCE [LARGE SCALE GENOMIC DNA]</scope>
    <source>
        <strain evidence="12 13">C34</strain>
    </source>
</reference>
<organism evidence="12 13">
    <name type="scientific">Motiliproteus coralliicola</name>
    <dbReference type="NCBI Taxonomy" id="2283196"/>
    <lineage>
        <taxon>Bacteria</taxon>
        <taxon>Pseudomonadati</taxon>
        <taxon>Pseudomonadota</taxon>
        <taxon>Gammaproteobacteria</taxon>
        <taxon>Oceanospirillales</taxon>
        <taxon>Oceanospirillaceae</taxon>
        <taxon>Motiliproteus</taxon>
    </lineage>
</organism>
<name>A0A369WC43_9GAMM</name>
<evidence type="ECO:0000313" key="12">
    <source>
        <dbReference type="EMBL" id="RDE18883.1"/>
    </source>
</evidence>
<evidence type="ECO:0000256" key="5">
    <source>
        <dbReference type="ARBA" id="ARBA00022833"/>
    </source>
</evidence>
<comment type="similarity">
    <text evidence="1 9">Belongs to the peptidase M3 family.</text>
</comment>
<dbReference type="Gene3D" id="1.20.1050.40">
    <property type="entry name" value="Endopeptidase. Chain P, domain 1"/>
    <property type="match status" value="1"/>
</dbReference>
<evidence type="ECO:0000256" key="4">
    <source>
        <dbReference type="ARBA" id="ARBA00022801"/>
    </source>
</evidence>
<dbReference type="EMBL" id="QQOH01000004">
    <property type="protein sequence ID" value="RDE18883.1"/>
    <property type="molecule type" value="Genomic_DNA"/>
</dbReference>
<evidence type="ECO:0000256" key="3">
    <source>
        <dbReference type="ARBA" id="ARBA00022723"/>
    </source>
</evidence>
<feature type="domain" description="Oligopeptidase A N-terminal" evidence="11">
    <location>
        <begin position="27"/>
        <end position="146"/>
    </location>
</feature>
<dbReference type="Pfam" id="PF01432">
    <property type="entry name" value="Peptidase_M3"/>
    <property type="match status" value="1"/>
</dbReference>
<dbReference type="GO" id="GO:0004222">
    <property type="term" value="F:metalloendopeptidase activity"/>
    <property type="evidence" value="ECO:0007669"/>
    <property type="project" value="UniProtKB-EC"/>
</dbReference>
<dbReference type="InterPro" id="IPR045666">
    <property type="entry name" value="OpdA_N"/>
</dbReference>
<keyword evidence="5 9" id="KW-0862">Zinc</keyword>
<evidence type="ECO:0000256" key="8">
    <source>
        <dbReference type="ARBA" id="ARBA00026100"/>
    </source>
</evidence>
<evidence type="ECO:0000256" key="1">
    <source>
        <dbReference type="ARBA" id="ARBA00006040"/>
    </source>
</evidence>
<evidence type="ECO:0000259" key="10">
    <source>
        <dbReference type="Pfam" id="PF01432"/>
    </source>
</evidence>
<dbReference type="InterPro" id="IPR045090">
    <property type="entry name" value="Pept_M3A_M3B"/>
</dbReference>
<evidence type="ECO:0000256" key="2">
    <source>
        <dbReference type="ARBA" id="ARBA00022670"/>
    </source>
</evidence>
<dbReference type="CDD" id="cd06456">
    <property type="entry name" value="M3A_DCP"/>
    <property type="match status" value="1"/>
</dbReference>
<dbReference type="EC" id="3.4.24.70" evidence="8"/>
<dbReference type="Proteomes" id="UP000253769">
    <property type="component" value="Unassembled WGS sequence"/>
</dbReference>
<dbReference type="GO" id="GO:0005829">
    <property type="term" value="C:cytosol"/>
    <property type="evidence" value="ECO:0007669"/>
    <property type="project" value="UniProtKB-ARBA"/>
</dbReference>
<dbReference type="SUPFAM" id="SSF55486">
    <property type="entry name" value="Metalloproteases ('zincins'), catalytic domain"/>
    <property type="match status" value="1"/>
</dbReference>
<keyword evidence="6 9" id="KW-0482">Metalloprotease</keyword>
<keyword evidence="13" id="KW-1185">Reference proteome</keyword>
<evidence type="ECO:0000256" key="6">
    <source>
        <dbReference type="ARBA" id="ARBA00023049"/>
    </source>
</evidence>
<dbReference type="InterPro" id="IPR024079">
    <property type="entry name" value="MetalloPept_cat_dom_sf"/>
</dbReference>
<dbReference type="OrthoDB" id="9773538at2"/>
<dbReference type="GO" id="GO:0006518">
    <property type="term" value="P:peptide metabolic process"/>
    <property type="evidence" value="ECO:0007669"/>
    <property type="project" value="TreeGrafter"/>
</dbReference>
<dbReference type="InterPro" id="IPR001567">
    <property type="entry name" value="Pept_M3A_M3B_dom"/>
</dbReference>
<sequence>MTNPLLQSHTFPPFQQIQPDQIEPAFDQLLADARAELDKLLQDPPCDWTLVQQLEAIEDRLGQAWSPVSHMNSVVNSDELRQAYNAVLPKLTEYHTEMGQNEALFNAYRELADSDGFADLAQSQRTLVEHALRDFRLSGIDLPDPQRSRYGELKKRLSELTSKFSENVLDATNGWSKQLDNKEVLTGLPDSAIDAAAQAAQARELDGYLLTLDFPSYFAVISYADDRELRREVYEAFSTRASDQGPHAGQWDNGPLIDEILVLRHELAQLLGFANYADYSLATKMAESSDQVVGFLRDLASKSRSMAQTELDELAAFAREQDGIDTLEAWDVGYYGDKLRQQRYALSQEQLRPYFPVNKVLDGLFGIAAELFDIEVEAEDSEGLWHPDARRFALKRDGEVIAHFYLDLYARSHKRGGAWMDECRVRRRLDDGAMQLPVAYLVCNFNPPVGDQPALLTHNEVTTLFHEFGHGLHHMLTRIEWAGVSGINGVAWDAVELPSQFLENWCWEPQALARISGHFETGEPLPAELLEAMLAAKNFQSGMLMVRQLEFSLFDFLLHRDYQPASEGQSATDVQALLNQVRAETAVVQAPAFNRFQHGFSHIFAGGYAAGYYSYKWAEVLSADAFSRFEEEGVFNKETGRSFLHEILEQGGSREPMALFKAFRGREPEVDALLRHSGIPAAGDK</sequence>
<accession>A0A369WC43</accession>
<dbReference type="AlphaFoldDB" id="A0A369WC43"/>
<dbReference type="InterPro" id="IPR024077">
    <property type="entry name" value="Neurolysin/TOP_dom2"/>
</dbReference>
<dbReference type="GO" id="GO:0046872">
    <property type="term" value="F:metal ion binding"/>
    <property type="evidence" value="ECO:0007669"/>
    <property type="project" value="UniProtKB-UniRule"/>
</dbReference>
<dbReference type="Gene3D" id="1.10.1370.10">
    <property type="entry name" value="Neurolysin, domain 3"/>
    <property type="match status" value="1"/>
</dbReference>
<dbReference type="FunFam" id="3.40.390.10:FF:000009">
    <property type="entry name" value="Oligopeptidase A"/>
    <property type="match status" value="1"/>
</dbReference>
<evidence type="ECO:0000259" key="11">
    <source>
        <dbReference type="Pfam" id="PF19310"/>
    </source>
</evidence>
<dbReference type="GO" id="GO:0006508">
    <property type="term" value="P:proteolysis"/>
    <property type="evidence" value="ECO:0007669"/>
    <property type="project" value="UniProtKB-KW"/>
</dbReference>
<comment type="cofactor">
    <cofactor evidence="9">
        <name>Zn(2+)</name>
        <dbReference type="ChEBI" id="CHEBI:29105"/>
    </cofactor>
    <text evidence="9">Binds 1 zinc ion.</text>
</comment>